<dbReference type="SUPFAM" id="SSF51735">
    <property type="entry name" value="NAD(P)-binding Rossmann-fold domains"/>
    <property type="match status" value="1"/>
</dbReference>
<evidence type="ECO:0000256" key="2">
    <source>
        <dbReference type="ARBA" id="ARBA00023002"/>
    </source>
</evidence>
<dbReference type="InterPro" id="IPR036291">
    <property type="entry name" value="NAD(P)-bd_dom_sf"/>
</dbReference>
<organism evidence="6 7">
    <name type="scientific">Rhizosaccharibacter radicis</name>
    <dbReference type="NCBI Taxonomy" id="2782605"/>
    <lineage>
        <taxon>Bacteria</taxon>
        <taxon>Pseudomonadati</taxon>
        <taxon>Pseudomonadota</taxon>
        <taxon>Alphaproteobacteria</taxon>
        <taxon>Acetobacterales</taxon>
        <taxon>Acetobacteraceae</taxon>
        <taxon>Rhizosaccharibacter</taxon>
    </lineage>
</organism>
<comment type="caution">
    <text evidence="6">The sequence shown here is derived from an EMBL/GenBank/DDBJ whole genome shotgun (WGS) entry which is preliminary data.</text>
</comment>
<feature type="domain" description="D-isomer specific 2-hydroxyacid dehydrogenase NAD-binding" evidence="5">
    <location>
        <begin position="118"/>
        <end position="294"/>
    </location>
</feature>
<dbReference type="PROSITE" id="PS00065">
    <property type="entry name" value="D_2_HYDROXYACID_DH_1"/>
    <property type="match status" value="1"/>
</dbReference>
<dbReference type="PANTHER" id="PTHR10996">
    <property type="entry name" value="2-HYDROXYACID DEHYDROGENASE-RELATED"/>
    <property type="match status" value="1"/>
</dbReference>
<evidence type="ECO:0000313" key="6">
    <source>
        <dbReference type="EMBL" id="MCQ8241104.1"/>
    </source>
</evidence>
<dbReference type="InterPro" id="IPR006140">
    <property type="entry name" value="D-isomer_DH_NAD-bd"/>
</dbReference>
<dbReference type="PANTHER" id="PTHR10996:SF283">
    <property type="entry name" value="GLYOXYLATE_HYDROXYPYRUVATE REDUCTASE B"/>
    <property type="match status" value="1"/>
</dbReference>
<dbReference type="InterPro" id="IPR050223">
    <property type="entry name" value="D-isomer_2-hydroxyacid_DH"/>
</dbReference>
<keyword evidence="7" id="KW-1185">Reference proteome</keyword>
<dbReference type="CDD" id="cd05301">
    <property type="entry name" value="GDH"/>
    <property type="match status" value="1"/>
</dbReference>
<evidence type="ECO:0000256" key="1">
    <source>
        <dbReference type="ARBA" id="ARBA00005854"/>
    </source>
</evidence>
<accession>A0ABT1VXN5</accession>
<keyword evidence="2 3" id="KW-0560">Oxidoreductase</keyword>
<dbReference type="InterPro" id="IPR006139">
    <property type="entry name" value="D-isomer_2_OHA_DH_cat_dom"/>
</dbReference>
<dbReference type="InterPro" id="IPR029752">
    <property type="entry name" value="D-isomer_DH_CS1"/>
</dbReference>
<name>A0ABT1VXN5_9PROT</name>
<dbReference type="Gene3D" id="3.40.50.720">
    <property type="entry name" value="NAD(P)-binding Rossmann-like Domain"/>
    <property type="match status" value="2"/>
</dbReference>
<dbReference type="InterPro" id="IPR029753">
    <property type="entry name" value="D-isomer_DH_CS"/>
</dbReference>
<dbReference type="Pfam" id="PF00389">
    <property type="entry name" value="2-Hacid_dh"/>
    <property type="match status" value="1"/>
</dbReference>
<evidence type="ECO:0000259" key="5">
    <source>
        <dbReference type="Pfam" id="PF02826"/>
    </source>
</evidence>
<evidence type="ECO:0000256" key="3">
    <source>
        <dbReference type="RuleBase" id="RU003719"/>
    </source>
</evidence>
<sequence length="329" mass="35865">MLSTPASRPRLLMSQAMTAPVMERAERDYELDPPPVRLLSGEALLDRCRQFRPEMLMVTSGTTVGTAVVEGLPSTVRLLATVSVGFDHIDRDALARRGIPLCNTPDVLTECNADLTMLLILGACRRAAEHTALLRDRWHEPMAMTELLGIRASGRTLGIVGMGRIGRAVARRARGFGMRVLYCNRRRLPPGLEEGAEFVADLRDLLPRAQILSLHAPGGPATRDLIGRDELALLPRGAVLVNAARGSLLDEDALFDALDRGHLFAAGLDVFRNEPAIDGRFRTHPRVFATPHVGSATSETRTAMGMKALDNIELFRRGEPPPDLVPPPA</sequence>
<dbReference type="SUPFAM" id="SSF52283">
    <property type="entry name" value="Formate/glycerate dehydrogenase catalytic domain-like"/>
    <property type="match status" value="1"/>
</dbReference>
<dbReference type="PROSITE" id="PS00670">
    <property type="entry name" value="D_2_HYDROXYACID_DH_2"/>
    <property type="match status" value="1"/>
</dbReference>
<reference evidence="6 7" key="1">
    <citation type="submission" date="2022-06" db="EMBL/GenBank/DDBJ databases">
        <title>Rhizosaccharibacter gen. nov. sp. nov. KSS12, endophytic bacteria isolated from sugarcane.</title>
        <authorList>
            <person name="Pitiwittayakul N."/>
        </authorList>
    </citation>
    <scope>NUCLEOTIDE SEQUENCE [LARGE SCALE GENOMIC DNA]</scope>
    <source>
        <strain evidence="6 7">KSS12</strain>
    </source>
</reference>
<dbReference type="RefSeq" id="WP_422919846.1">
    <property type="nucleotide sequence ID" value="NZ_JAMZEJ010000005.1"/>
</dbReference>
<comment type="similarity">
    <text evidence="1 3">Belongs to the D-isomer specific 2-hydroxyacid dehydrogenase family.</text>
</comment>
<protein>
    <submittedName>
        <fullName evidence="6">D-glycerate dehydrogenase</fullName>
    </submittedName>
</protein>
<dbReference type="PROSITE" id="PS00671">
    <property type="entry name" value="D_2_HYDROXYACID_DH_3"/>
    <property type="match status" value="1"/>
</dbReference>
<dbReference type="Proteomes" id="UP001524547">
    <property type="component" value="Unassembled WGS sequence"/>
</dbReference>
<feature type="domain" description="D-isomer specific 2-hydroxyacid dehydrogenase catalytic" evidence="4">
    <location>
        <begin position="39"/>
        <end position="325"/>
    </location>
</feature>
<gene>
    <name evidence="6" type="ORF">NFI88_09660</name>
</gene>
<dbReference type="EMBL" id="JAMZEJ010000005">
    <property type="protein sequence ID" value="MCQ8241104.1"/>
    <property type="molecule type" value="Genomic_DNA"/>
</dbReference>
<evidence type="ECO:0000259" key="4">
    <source>
        <dbReference type="Pfam" id="PF00389"/>
    </source>
</evidence>
<dbReference type="Pfam" id="PF02826">
    <property type="entry name" value="2-Hacid_dh_C"/>
    <property type="match status" value="1"/>
</dbReference>
<proteinExistence type="inferred from homology"/>
<evidence type="ECO:0000313" key="7">
    <source>
        <dbReference type="Proteomes" id="UP001524547"/>
    </source>
</evidence>